<reference evidence="1" key="1">
    <citation type="submission" date="2020-10" db="EMBL/GenBank/DDBJ databases">
        <authorList>
            <person name="Castelo-Branco R."/>
            <person name="Eusebio N."/>
            <person name="Adriana R."/>
            <person name="Vieira A."/>
            <person name="Brugerolle De Fraissinette N."/>
            <person name="Rezende De Castro R."/>
            <person name="Schneider M.P."/>
            <person name="Vasconcelos V."/>
            <person name="Leao P.N."/>
        </authorList>
    </citation>
    <scope>NUCLEOTIDE SEQUENCE</scope>
    <source>
        <strain evidence="1">LEGE 06105</strain>
    </source>
</reference>
<dbReference type="EMBL" id="JADEWL010000017">
    <property type="protein sequence ID" value="MBE9212700.1"/>
    <property type="molecule type" value="Genomic_DNA"/>
</dbReference>
<dbReference type="Proteomes" id="UP000620559">
    <property type="component" value="Unassembled WGS sequence"/>
</dbReference>
<evidence type="ECO:0000313" key="2">
    <source>
        <dbReference type="Proteomes" id="UP000620559"/>
    </source>
</evidence>
<protein>
    <submittedName>
        <fullName evidence="1">Uncharacterized protein</fullName>
    </submittedName>
</protein>
<sequence>MLNVEYWLSGVDMGNHPGVWMQVIIRGCGCRQSSGGVDAGKSSGDVDASNHPGMWMQVIIRGWGFSCSQAQILAIHSFDGNKFWIFVLKLCTQTKQEQKSLLQATETWNFVNLCKTM</sequence>
<comment type="caution">
    <text evidence="1">The sequence shown here is derived from an EMBL/GenBank/DDBJ whole genome shotgun (WGS) entry which is preliminary data.</text>
</comment>
<accession>A0A8J7F154</accession>
<gene>
    <name evidence="1" type="ORF">IQ247_08350</name>
</gene>
<evidence type="ECO:0000313" key="1">
    <source>
        <dbReference type="EMBL" id="MBE9212700.1"/>
    </source>
</evidence>
<proteinExistence type="predicted"/>
<dbReference type="RefSeq" id="WP_193918863.1">
    <property type="nucleotide sequence ID" value="NZ_JADEWL010000017.1"/>
</dbReference>
<keyword evidence="2" id="KW-1185">Reference proteome</keyword>
<organism evidence="1 2">
    <name type="scientific">Plectonema cf. radiosum LEGE 06105</name>
    <dbReference type="NCBI Taxonomy" id="945769"/>
    <lineage>
        <taxon>Bacteria</taxon>
        <taxon>Bacillati</taxon>
        <taxon>Cyanobacteriota</taxon>
        <taxon>Cyanophyceae</taxon>
        <taxon>Oscillatoriophycideae</taxon>
        <taxon>Oscillatoriales</taxon>
        <taxon>Microcoleaceae</taxon>
        <taxon>Plectonema</taxon>
    </lineage>
</organism>
<dbReference type="AlphaFoldDB" id="A0A8J7F154"/>
<name>A0A8J7F154_9CYAN</name>